<comment type="subcellular location">
    <subcellularLocation>
        <location evidence="1">Membrane</location>
        <topology evidence="1">Multi-pass membrane protein</topology>
    </subcellularLocation>
</comment>
<feature type="transmembrane region" description="Helical" evidence="6">
    <location>
        <begin position="127"/>
        <end position="147"/>
    </location>
</feature>
<feature type="transmembrane region" description="Helical" evidence="6">
    <location>
        <begin position="40"/>
        <end position="58"/>
    </location>
</feature>
<dbReference type="EMBL" id="JBHUFV010000033">
    <property type="protein sequence ID" value="MFD1933884.1"/>
    <property type="molecule type" value="Genomic_DNA"/>
</dbReference>
<keyword evidence="4 6" id="KW-1133">Transmembrane helix</keyword>
<name>A0ABW4T024_9ACTN</name>
<evidence type="ECO:0000256" key="1">
    <source>
        <dbReference type="ARBA" id="ARBA00004141"/>
    </source>
</evidence>
<reference evidence="9" key="1">
    <citation type="journal article" date="2019" name="Int. J. Syst. Evol. Microbiol.">
        <title>The Global Catalogue of Microorganisms (GCM) 10K type strain sequencing project: providing services to taxonomists for standard genome sequencing and annotation.</title>
        <authorList>
            <consortium name="The Broad Institute Genomics Platform"/>
            <consortium name="The Broad Institute Genome Sequencing Center for Infectious Disease"/>
            <person name="Wu L."/>
            <person name="Ma J."/>
        </authorList>
    </citation>
    <scope>NUCLEOTIDE SEQUENCE [LARGE SCALE GENOMIC DNA]</scope>
    <source>
        <strain evidence="9">ICMP 6774ER</strain>
    </source>
</reference>
<evidence type="ECO:0000313" key="8">
    <source>
        <dbReference type="EMBL" id="MFD1933884.1"/>
    </source>
</evidence>
<dbReference type="PANTHER" id="PTHR32322">
    <property type="entry name" value="INNER MEMBRANE TRANSPORTER"/>
    <property type="match status" value="1"/>
</dbReference>
<dbReference type="RefSeq" id="WP_379573923.1">
    <property type="nucleotide sequence ID" value="NZ_JBHUFV010000033.1"/>
</dbReference>
<sequence>MNQRNDVSGSLLVLGAGVLWGTVGPAQVMAGSAASPVTVGCARILFGGLLLLAFVLLTDRAAFRTLTRPAWPPLLSAAAATGIFQAAFLTSVSRTGAAVATALAFGFAPVFTGLCQRLFLRTPLTRTWLAGTAAAVVGVTLMSTPAGSARVDPLGLVLGVVAGGCFGVYTVSAKRLVDDRVAMPAAVSLTLLVGSMVTLPWFVAGLPLLADARSLGLVAWLAGATTALAYMFFVSGLRRVSAASAATLSLAEPLVASVLGVLVLGERMPAPVTAGALILLGGLAVVSLSGRREPVVETTRPVRVHERDPGVIGRRRSG</sequence>
<evidence type="ECO:0000256" key="3">
    <source>
        <dbReference type="ARBA" id="ARBA00022692"/>
    </source>
</evidence>
<feature type="transmembrane region" description="Helical" evidence="6">
    <location>
        <begin position="70"/>
        <end position="89"/>
    </location>
</feature>
<feature type="transmembrane region" description="Helical" evidence="6">
    <location>
        <begin position="153"/>
        <end position="171"/>
    </location>
</feature>
<organism evidence="8 9">
    <name type="scientific">Nonomuraea mangrovi</name>
    <dbReference type="NCBI Taxonomy" id="2316207"/>
    <lineage>
        <taxon>Bacteria</taxon>
        <taxon>Bacillati</taxon>
        <taxon>Actinomycetota</taxon>
        <taxon>Actinomycetes</taxon>
        <taxon>Streptosporangiales</taxon>
        <taxon>Streptosporangiaceae</taxon>
        <taxon>Nonomuraea</taxon>
    </lineage>
</organism>
<evidence type="ECO:0000313" key="9">
    <source>
        <dbReference type="Proteomes" id="UP001597368"/>
    </source>
</evidence>
<protein>
    <submittedName>
        <fullName evidence="8">DMT family transporter</fullName>
    </submittedName>
</protein>
<proteinExistence type="inferred from homology"/>
<comment type="caution">
    <text evidence="8">The sequence shown here is derived from an EMBL/GenBank/DDBJ whole genome shotgun (WGS) entry which is preliminary data.</text>
</comment>
<dbReference type="InterPro" id="IPR000620">
    <property type="entry name" value="EamA_dom"/>
</dbReference>
<feature type="transmembrane region" description="Helical" evidence="6">
    <location>
        <begin position="95"/>
        <end position="115"/>
    </location>
</feature>
<dbReference type="InterPro" id="IPR050638">
    <property type="entry name" value="AA-Vitamin_Transporters"/>
</dbReference>
<feature type="transmembrane region" description="Helical" evidence="6">
    <location>
        <begin position="215"/>
        <end position="233"/>
    </location>
</feature>
<evidence type="ECO:0000256" key="4">
    <source>
        <dbReference type="ARBA" id="ARBA00022989"/>
    </source>
</evidence>
<dbReference type="Pfam" id="PF00892">
    <property type="entry name" value="EamA"/>
    <property type="match status" value="2"/>
</dbReference>
<keyword evidence="5 6" id="KW-0472">Membrane</keyword>
<dbReference type="PANTHER" id="PTHR32322:SF2">
    <property type="entry name" value="EAMA DOMAIN-CONTAINING PROTEIN"/>
    <property type="match status" value="1"/>
</dbReference>
<keyword evidence="3 6" id="KW-0812">Transmembrane</keyword>
<feature type="domain" description="EamA" evidence="7">
    <location>
        <begin position="154"/>
        <end position="287"/>
    </location>
</feature>
<keyword evidence="9" id="KW-1185">Reference proteome</keyword>
<comment type="similarity">
    <text evidence="2">Belongs to the EamA transporter family.</text>
</comment>
<dbReference type="InterPro" id="IPR037185">
    <property type="entry name" value="EmrE-like"/>
</dbReference>
<gene>
    <name evidence="8" type="ORF">ACFSKW_20690</name>
</gene>
<evidence type="ECO:0000256" key="6">
    <source>
        <dbReference type="SAM" id="Phobius"/>
    </source>
</evidence>
<evidence type="ECO:0000256" key="5">
    <source>
        <dbReference type="ARBA" id="ARBA00023136"/>
    </source>
</evidence>
<feature type="transmembrane region" description="Helical" evidence="6">
    <location>
        <begin position="245"/>
        <end position="264"/>
    </location>
</feature>
<dbReference type="Proteomes" id="UP001597368">
    <property type="component" value="Unassembled WGS sequence"/>
</dbReference>
<feature type="transmembrane region" description="Helical" evidence="6">
    <location>
        <begin position="183"/>
        <end position="203"/>
    </location>
</feature>
<feature type="transmembrane region" description="Helical" evidence="6">
    <location>
        <begin position="270"/>
        <end position="290"/>
    </location>
</feature>
<evidence type="ECO:0000256" key="2">
    <source>
        <dbReference type="ARBA" id="ARBA00007362"/>
    </source>
</evidence>
<dbReference type="SUPFAM" id="SSF103481">
    <property type="entry name" value="Multidrug resistance efflux transporter EmrE"/>
    <property type="match status" value="2"/>
</dbReference>
<accession>A0ABW4T024</accession>
<evidence type="ECO:0000259" key="7">
    <source>
        <dbReference type="Pfam" id="PF00892"/>
    </source>
</evidence>
<feature type="domain" description="EamA" evidence="7">
    <location>
        <begin position="8"/>
        <end position="143"/>
    </location>
</feature>